<gene>
    <name evidence="1" type="ORF">GW7_03498</name>
</gene>
<protein>
    <submittedName>
        <fullName evidence="1">Uncharacterized protein</fullName>
    </submittedName>
</protein>
<dbReference type="EMBL" id="JH168621">
    <property type="protein sequence ID" value="EHB04787.1"/>
    <property type="molecule type" value="Genomic_DNA"/>
</dbReference>
<organism evidence="1 2">
    <name type="scientific">Heterocephalus glaber</name>
    <name type="common">Naked mole rat</name>
    <dbReference type="NCBI Taxonomy" id="10181"/>
    <lineage>
        <taxon>Eukaryota</taxon>
        <taxon>Metazoa</taxon>
        <taxon>Chordata</taxon>
        <taxon>Craniata</taxon>
        <taxon>Vertebrata</taxon>
        <taxon>Euteleostomi</taxon>
        <taxon>Mammalia</taxon>
        <taxon>Eutheria</taxon>
        <taxon>Euarchontoglires</taxon>
        <taxon>Glires</taxon>
        <taxon>Rodentia</taxon>
        <taxon>Hystricomorpha</taxon>
        <taxon>Bathyergidae</taxon>
        <taxon>Heterocephalus</taxon>
    </lineage>
</organism>
<dbReference type="AlphaFoldDB" id="G5B676"/>
<dbReference type="eggNOG" id="KOG3124">
    <property type="taxonomic scope" value="Eukaryota"/>
</dbReference>
<sequence>MDILEDLKSLQFEYGISEEDRSWLYLRGRSRGLMIEACAHAVFFCKVFRDLRLKLLLNTPNILRPKCQCAEDFDNIWGANKEITAALQDPVILWATCPYSPAGNSSLYF</sequence>
<evidence type="ECO:0000313" key="2">
    <source>
        <dbReference type="Proteomes" id="UP000006813"/>
    </source>
</evidence>
<reference evidence="1 2" key="1">
    <citation type="journal article" date="2011" name="Nature">
        <title>Genome sequencing reveals insights into physiology and longevity of the naked mole rat.</title>
        <authorList>
            <person name="Kim E.B."/>
            <person name="Fang X."/>
            <person name="Fushan A.A."/>
            <person name="Huang Z."/>
            <person name="Lobanov A.V."/>
            <person name="Han L."/>
            <person name="Marino S.M."/>
            <person name="Sun X."/>
            <person name="Turanov A.A."/>
            <person name="Yang P."/>
            <person name="Yim S.H."/>
            <person name="Zhao X."/>
            <person name="Kasaikina M.V."/>
            <person name="Stoletzki N."/>
            <person name="Peng C."/>
            <person name="Polak P."/>
            <person name="Xiong Z."/>
            <person name="Kiezun A."/>
            <person name="Zhu Y."/>
            <person name="Chen Y."/>
            <person name="Kryukov G.V."/>
            <person name="Zhang Q."/>
            <person name="Peshkin L."/>
            <person name="Yang L."/>
            <person name="Bronson R.T."/>
            <person name="Buffenstein R."/>
            <person name="Wang B."/>
            <person name="Han C."/>
            <person name="Li Q."/>
            <person name="Chen L."/>
            <person name="Zhao W."/>
            <person name="Sunyaev S.R."/>
            <person name="Park T.J."/>
            <person name="Zhang G."/>
            <person name="Wang J."/>
            <person name="Gladyshev V.N."/>
        </authorList>
    </citation>
    <scope>NUCLEOTIDE SEQUENCE [LARGE SCALE GENOMIC DNA]</scope>
</reference>
<evidence type="ECO:0000313" key="1">
    <source>
        <dbReference type="EMBL" id="EHB04787.1"/>
    </source>
</evidence>
<dbReference type="InParanoid" id="G5B676"/>
<name>G5B676_HETGA</name>
<dbReference type="STRING" id="10181.G5B676"/>
<proteinExistence type="predicted"/>
<accession>G5B676</accession>
<dbReference type="Proteomes" id="UP000006813">
    <property type="component" value="Unassembled WGS sequence"/>
</dbReference>